<gene>
    <name evidence="1" type="ORF">DFQ05_1615</name>
</gene>
<name>A0A4R1KS27_9FLAO</name>
<comment type="caution">
    <text evidence="1">The sequence shown here is derived from an EMBL/GenBank/DDBJ whole genome shotgun (WGS) entry which is preliminary data.</text>
</comment>
<proteinExistence type="predicted"/>
<evidence type="ECO:0008006" key="3">
    <source>
        <dbReference type="Google" id="ProtNLM"/>
    </source>
</evidence>
<dbReference type="OrthoDB" id="1143271at2"/>
<evidence type="ECO:0000313" key="2">
    <source>
        <dbReference type="Proteomes" id="UP000295714"/>
    </source>
</evidence>
<dbReference type="EMBL" id="SMGI01000002">
    <property type="protein sequence ID" value="TCK67834.1"/>
    <property type="molecule type" value="Genomic_DNA"/>
</dbReference>
<protein>
    <recommendedName>
        <fullName evidence="3">Outer membrane protein with beta-barrel domain</fullName>
    </recommendedName>
</protein>
<dbReference type="RefSeq" id="WP_132704865.1">
    <property type="nucleotide sequence ID" value="NZ_SMGI01000002.1"/>
</dbReference>
<evidence type="ECO:0000313" key="1">
    <source>
        <dbReference type="EMBL" id="TCK67834.1"/>
    </source>
</evidence>
<sequence>MKITSFYFLFFALITLSGFAQNYRIQNSVGIYAGLTQFDIETSDLITKKNNGWHVGLAATVDLPHRWYNVSYNIQLAENKIGVLAMPVGGLQEEALDYKLFTAQIALVGHLKLIKNNLTLDAGPMLQYNSTLNLEDDSKENYIVSGYNTVRAQDITEISRFNVNGTVGLSLGFDTFKLRGQYIYGFTNLLNKLNNQNFLETVNFKGNQSMLVFSAMFLF</sequence>
<reference evidence="1 2" key="1">
    <citation type="journal article" date="2015" name="Stand. Genomic Sci.">
        <title>Genomic Encyclopedia of Bacterial and Archaeal Type Strains, Phase III: the genomes of soil and plant-associated and newly described type strains.</title>
        <authorList>
            <person name="Whitman W.B."/>
            <person name="Woyke T."/>
            <person name="Klenk H.P."/>
            <person name="Zhou Y."/>
            <person name="Lilburn T.G."/>
            <person name="Beck B.J."/>
            <person name="De Vos P."/>
            <person name="Vandamme P."/>
            <person name="Eisen J.A."/>
            <person name="Garrity G."/>
            <person name="Hugenholtz P."/>
            <person name="Kyrpides N.C."/>
        </authorList>
    </citation>
    <scope>NUCLEOTIDE SEQUENCE [LARGE SCALE GENOMIC DNA]</scope>
    <source>
        <strain evidence="1 2">CECT 8445</strain>
    </source>
</reference>
<dbReference type="AlphaFoldDB" id="A0A4R1KS27"/>
<dbReference type="Proteomes" id="UP000295714">
    <property type="component" value="Unassembled WGS sequence"/>
</dbReference>
<keyword evidence="2" id="KW-1185">Reference proteome</keyword>
<organism evidence="1 2">
    <name type="scientific">Winogradskyella wandonensis</name>
    <dbReference type="NCBI Taxonomy" id="1442586"/>
    <lineage>
        <taxon>Bacteria</taxon>
        <taxon>Pseudomonadati</taxon>
        <taxon>Bacteroidota</taxon>
        <taxon>Flavobacteriia</taxon>
        <taxon>Flavobacteriales</taxon>
        <taxon>Flavobacteriaceae</taxon>
        <taxon>Winogradskyella</taxon>
    </lineage>
</organism>
<accession>A0A4R1KS27</accession>